<dbReference type="CDD" id="cd00303">
    <property type="entry name" value="retropepsin_like"/>
    <property type="match status" value="1"/>
</dbReference>
<dbReference type="PaxDb" id="3635-A0A1U8NPW6"/>
<dbReference type="SUPFAM" id="SSF56672">
    <property type="entry name" value="DNA/RNA polymerases"/>
    <property type="match status" value="1"/>
</dbReference>
<dbReference type="PANTHER" id="PTHR15503">
    <property type="entry name" value="LDOC1 RELATED"/>
    <property type="match status" value="1"/>
</dbReference>
<dbReference type="AlphaFoldDB" id="A0A1U8NPW6"/>
<dbReference type="STRING" id="3635.A0A1U8NPW6"/>
<dbReference type="InterPro" id="IPR043502">
    <property type="entry name" value="DNA/RNA_pol_sf"/>
</dbReference>
<dbReference type="SUPFAM" id="SSF50630">
    <property type="entry name" value="Acid proteases"/>
    <property type="match status" value="1"/>
</dbReference>
<organism evidence="2 3">
    <name type="scientific">Gossypium hirsutum</name>
    <name type="common">Upland cotton</name>
    <name type="synonym">Gossypium mexicanum</name>
    <dbReference type="NCBI Taxonomy" id="3635"/>
    <lineage>
        <taxon>Eukaryota</taxon>
        <taxon>Viridiplantae</taxon>
        <taxon>Streptophyta</taxon>
        <taxon>Embryophyta</taxon>
        <taxon>Tracheophyta</taxon>
        <taxon>Spermatophyta</taxon>
        <taxon>Magnoliopsida</taxon>
        <taxon>eudicotyledons</taxon>
        <taxon>Gunneridae</taxon>
        <taxon>Pentapetalae</taxon>
        <taxon>rosids</taxon>
        <taxon>malvids</taxon>
        <taxon>Malvales</taxon>
        <taxon>Malvaceae</taxon>
        <taxon>Malvoideae</taxon>
        <taxon>Gossypium</taxon>
    </lineage>
</organism>
<dbReference type="GeneID" id="107949855"/>
<dbReference type="OrthoDB" id="437338at2759"/>
<evidence type="ECO:0008006" key="4">
    <source>
        <dbReference type="Google" id="ProtNLM"/>
    </source>
</evidence>
<gene>
    <name evidence="3" type="primary">LOC107949855</name>
</gene>
<evidence type="ECO:0000313" key="2">
    <source>
        <dbReference type="Proteomes" id="UP000818029"/>
    </source>
</evidence>
<evidence type="ECO:0000256" key="1">
    <source>
        <dbReference type="SAM" id="MobiDB-lite"/>
    </source>
</evidence>
<dbReference type="Gene3D" id="2.40.70.10">
    <property type="entry name" value="Acid Proteases"/>
    <property type="match status" value="1"/>
</dbReference>
<keyword evidence="2" id="KW-1185">Reference proteome</keyword>
<evidence type="ECO:0000313" key="3">
    <source>
        <dbReference type="RefSeq" id="XP_016740118.1"/>
    </source>
</evidence>
<name>A0A1U8NPW6_GOSHI</name>
<dbReference type="PANTHER" id="PTHR15503:SF45">
    <property type="entry name" value="RNA-DIRECTED DNA POLYMERASE HOMOLOG"/>
    <property type="match status" value="1"/>
</dbReference>
<dbReference type="RefSeq" id="XP_016740118.1">
    <property type="nucleotide sequence ID" value="XM_016884629.1"/>
</dbReference>
<dbReference type="Proteomes" id="UP000818029">
    <property type="component" value="Chromosome A10"/>
</dbReference>
<accession>A0A1U8NPW6</accession>
<dbReference type="Pfam" id="PF08284">
    <property type="entry name" value="RVP_2"/>
    <property type="match status" value="1"/>
</dbReference>
<sequence length="319" mass="36025">MRSGACFMCGSLDNFLKDCSERVDKEVEPTLKSSDPISRGRPPRYPKSARGGHRVERDFTIKSKARAPTRTYAICAREEASPPDVIMGTFSLYGIPIVALIDSGSTHLYVCMKLVSSKELPVEFTEYMIKVSNLLGKHVLVNKVCKKCPLMIREHCFLNNLMLFPFDEFNVILGMDWFTLHDAIVNCRQKVMELRCENGETLQVEPDESNIPSIVISSMSAQKYMRKGCKAYLAYVLNTKEFGFKIKSVPVVCDYPNVFPEELLGLPPIREVEFSIDLVPGKTPILIAPYQMAPTKLKELKSQLQELTDNSFTRPSFST</sequence>
<dbReference type="KEGG" id="ghi:107949855"/>
<reference evidence="3" key="2">
    <citation type="submission" date="2025-08" db="UniProtKB">
        <authorList>
            <consortium name="RefSeq"/>
        </authorList>
    </citation>
    <scope>IDENTIFICATION</scope>
</reference>
<protein>
    <recommendedName>
        <fullName evidence="4">RVP_2 domain-containing protein</fullName>
    </recommendedName>
</protein>
<dbReference type="Gene3D" id="3.10.10.10">
    <property type="entry name" value="HIV Type 1 Reverse Transcriptase, subunit A, domain 1"/>
    <property type="match status" value="1"/>
</dbReference>
<dbReference type="InterPro" id="IPR032567">
    <property type="entry name" value="RTL1-rel"/>
</dbReference>
<proteinExistence type="predicted"/>
<feature type="region of interest" description="Disordered" evidence="1">
    <location>
        <begin position="27"/>
        <end position="52"/>
    </location>
</feature>
<dbReference type="InterPro" id="IPR021109">
    <property type="entry name" value="Peptidase_aspartic_dom_sf"/>
</dbReference>
<reference evidence="2" key="1">
    <citation type="journal article" date="2020" name="Nat. Genet.">
        <title>Genomic diversifications of five Gossypium allopolyploid species and their impact on cotton improvement.</title>
        <authorList>
            <person name="Chen Z.J."/>
            <person name="Sreedasyam A."/>
            <person name="Ando A."/>
            <person name="Song Q."/>
            <person name="De Santiago L.M."/>
            <person name="Hulse-Kemp A.M."/>
            <person name="Ding M."/>
            <person name="Ye W."/>
            <person name="Kirkbride R.C."/>
            <person name="Jenkins J."/>
            <person name="Plott C."/>
            <person name="Lovell J."/>
            <person name="Lin Y.M."/>
            <person name="Vaughn R."/>
            <person name="Liu B."/>
            <person name="Simpson S."/>
            <person name="Scheffler B.E."/>
            <person name="Wen L."/>
            <person name="Saski C.A."/>
            <person name="Grover C.E."/>
            <person name="Hu G."/>
            <person name="Conover J.L."/>
            <person name="Carlson J.W."/>
            <person name="Shu S."/>
            <person name="Boston L.B."/>
            <person name="Williams M."/>
            <person name="Peterson D.G."/>
            <person name="McGee K."/>
            <person name="Jones D.C."/>
            <person name="Wendel J.F."/>
            <person name="Stelly D.M."/>
            <person name="Grimwood J."/>
            <person name="Schmutz J."/>
        </authorList>
    </citation>
    <scope>NUCLEOTIDE SEQUENCE [LARGE SCALE GENOMIC DNA]</scope>
    <source>
        <strain evidence="2">cv. TM-1</strain>
    </source>
</reference>